<evidence type="ECO:0000256" key="7">
    <source>
        <dbReference type="ARBA" id="ARBA00022903"/>
    </source>
</evidence>
<dbReference type="EMBL" id="CP001087">
    <property type="protein sequence ID" value="ACN16082.1"/>
    <property type="molecule type" value="Genomic_DNA"/>
</dbReference>
<feature type="transmembrane region" description="Helical" evidence="11">
    <location>
        <begin position="167"/>
        <end position="186"/>
    </location>
</feature>
<dbReference type="HOGENOM" id="CLU_060703_1_1_7"/>
<reference evidence="13 14" key="1">
    <citation type="journal article" date="2009" name="Environ. Microbiol.">
        <title>Genome sequence of Desulfobacterium autotrophicum HRM2, a marine sulfate reducer oxidizing organic carbon completely to carbon dioxide.</title>
        <authorList>
            <person name="Strittmatter A.W."/>
            <person name="Liesegang H."/>
            <person name="Rabus R."/>
            <person name="Decker I."/>
            <person name="Amann J."/>
            <person name="Andres S."/>
            <person name="Henne A."/>
            <person name="Fricke W.F."/>
            <person name="Martinez-Arias R."/>
            <person name="Bartels D."/>
            <person name="Goesmann A."/>
            <person name="Krause L."/>
            <person name="Puehler A."/>
            <person name="Klenk H.P."/>
            <person name="Richter M."/>
            <person name="Schuler M."/>
            <person name="Gloeckner F.O."/>
            <person name="Meyerdierks A."/>
            <person name="Gottschalk G."/>
            <person name="Amann R."/>
        </authorList>
    </citation>
    <scope>NUCLEOTIDE SEQUENCE [LARGE SCALE GENOMIC DNA]</scope>
    <source>
        <strain evidence="14">ATCC 43914 / DSM 3382 / HRM2</strain>
    </source>
</reference>
<evidence type="ECO:0000256" key="6">
    <source>
        <dbReference type="ARBA" id="ARBA00022692"/>
    </source>
</evidence>
<dbReference type="KEGG" id="dat:HRM2_29990"/>
<dbReference type="GO" id="GO:0015920">
    <property type="term" value="P:lipopolysaccharide transport"/>
    <property type="evidence" value="ECO:0007669"/>
    <property type="project" value="TreeGrafter"/>
</dbReference>
<evidence type="ECO:0000256" key="2">
    <source>
        <dbReference type="ARBA" id="ARBA00007783"/>
    </source>
</evidence>
<evidence type="ECO:0000256" key="8">
    <source>
        <dbReference type="ARBA" id="ARBA00022989"/>
    </source>
</evidence>
<organism evidence="13 14">
    <name type="scientific">Desulforapulum autotrophicum (strain ATCC 43914 / DSM 3382 / VKM B-1955 / HRM2)</name>
    <name type="common">Desulfobacterium autotrophicum</name>
    <dbReference type="NCBI Taxonomy" id="177437"/>
    <lineage>
        <taxon>Bacteria</taxon>
        <taxon>Pseudomonadati</taxon>
        <taxon>Thermodesulfobacteriota</taxon>
        <taxon>Desulfobacteria</taxon>
        <taxon>Desulfobacterales</taxon>
        <taxon>Desulfobacteraceae</taxon>
        <taxon>Desulforapulum</taxon>
    </lineage>
</organism>
<evidence type="ECO:0000256" key="10">
    <source>
        <dbReference type="ARBA" id="ARBA00023136"/>
    </source>
</evidence>
<evidence type="ECO:0000256" key="1">
    <source>
        <dbReference type="ARBA" id="ARBA00004651"/>
    </source>
</evidence>
<feature type="transmembrane region" description="Helical" evidence="11">
    <location>
        <begin position="224"/>
        <end position="243"/>
    </location>
</feature>
<sequence>MIRQLTWREVIGRYKGSMAGLGWSFIQPLLMLFVYTFVFSVIFKAKWGVDAQETRGTFALALFMGLITFNIFADVVTTAPMIVLDNVNYVKKVVFPIEVLPFVRFLSAFTNAVISLSVLAVGILVVDHSIHWTIVCLPLVWLPVMMFSLGCGYFLASLGVFLRDVGATIGILTNMLFFLTPIFYPVSAVPEKFLFFCKLNPMAAFVENSRKVVLWGLLPDWDSFLIGLVISLFVMVTGFLWFMKSKKSFADVI</sequence>
<dbReference type="eggNOG" id="COG1682">
    <property type="taxonomic scope" value="Bacteria"/>
</dbReference>
<dbReference type="STRING" id="177437.HRM2_29990"/>
<feature type="transmembrane region" description="Helical" evidence="11">
    <location>
        <begin position="105"/>
        <end position="126"/>
    </location>
</feature>
<dbReference type="GO" id="GO:0015774">
    <property type="term" value="P:polysaccharide transport"/>
    <property type="evidence" value="ECO:0007669"/>
    <property type="project" value="UniProtKB-KW"/>
</dbReference>
<keyword evidence="6 11" id="KW-0812">Transmembrane</keyword>
<feature type="transmembrane region" description="Helical" evidence="11">
    <location>
        <begin position="21"/>
        <end position="43"/>
    </location>
</feature>
<feature type="transmembrane region" description="Helical" evidence="11">
    <location>
        <begin position="132"/>
        <end position="155"/>
    </location>
</feature>
<dbReference type="PANTHER" id="PTHR30413:SF10">
    <property type="entry name" value="CAPSULE POLYSACCHARIDE EXPORT INNER-MEMBRANE PROTEIN CTRC"/>
    <property type="match status" value="1"/>
</dbReference>
<dbReference type="Proteomes" id="UP000000442">
    <property type="component" value="Chromosome"/>
</dbReference>
<keyword evidence="3 11" id="KW-0813">Transport</keyword>
<keyword evidence="4 11" id="KW-1003">Cell membrane</keyword>
<comment type="subcellular location">
    <subcellularLocation>
        <location evidence="1 11">Cell membrane</location>
        <topology evidence="1 11">Multi-pass membrane protein</topology>
    </subcellularLocation>
</comment>
<keyword evidence="8 11" id="KW-1133">Transmembrane helix</keyword>
<dbReference type="GO" id="GO:0043190">
    <property type="term" value="C:ATP-binding cassette (ABC) transporter complex"/>
    <property type="evidence" value="ECO:0007669"/>
    <property type="project" value="InterPro"/>
</dbReference>
<dbReference type="PRINTS" id="PR00164">
    <property type="entry name" value="ABC2TRNSPORT"/>
</dbReference>
<evidence type="ECO:0000256" key="3">
    <source>
        <dbReference type="ARBA" id="ARBA00022448"/>
    </source>
</evidence>
<keyword evidence="10 11" id="KW-0472">Membrane</keyword>
<keyword evidence="5" id="KW-0762">Sugar transport</keyword>
<keyword evidence="7" id="KW-0972">Capsule biogenesis/degradation</keyword>
<name>C0QK56_DESAH</name>
<proteinExistence type="inferred from homology"/>
<evidence type="ECO:0000256" key="4">
    <source>
        <dbReference type="ARBA" id="ARBA00022475"/>
    </source>
</evidence>
<dbReference type="Pfam" id="PF01061">
    <property type="entry name" value="ABC2_membrane"/>
    <property type="match status" value="1"/>
</dbReference>
<dbReference type="PANTHER" id="PTHR30413">
    <property type="entry name" value="INNER MEMBRANE TRANSPORT PERMEASE"/>
    <property type="match status" value="1"/>
</dbReference>
<keyword evidence="9" id="KW-0625">Polysaccharide transport</keyword>
<evidence type="ECO:0000256" key="11">
    <source>
        <dbReference type="RuleBase" id="RU361157"/>
    </source>
</evidence>
<feature type="transmembrane region" description="Helical" evidence="11">
    <location>
        <begin position="58"/>
        <end position="84"/>
    </location>
</feature>
<evidence type="ECO:0000259" key="12">
    <source>
        <dbReference type="PROSITE" id="PS51012"/>
    </source>
</evidence>
<evidence type="ECO:0000313" key="13">
    <source>
        <dbReference type="EMBL" id="ACN16082.1"/>
    </source>
</evidence>
<accession>C0QK56</accession>
<protein>
    <recommendedName>
        <fullName evidence="11">Transport permease protein</fullName>
    </recommendedName>
</protein>
<dbReference type="GO" id="GO:0140359">
    <property type="term" value="F:ABC-type transporter activity"/>
    <property type="evidence" value="ECO:0007669"/>
    <property type="project" value="InterPro"/>
</dbReference>
<dbReference type="InterPro" id="IPR013525">
    <property type="entry name" value="ABC2_TM"/>
</dbReference>
<dbReference type="PROSITE" id="PS51012">
    <property type="entry name" value="ABC_TM2"/>
    <property type="match status" value="1"/>
</dbReference>
<dbReference type="InterPro" id="IPR047817">
    <property type="entry name" value="ABC2_TM_bact-type"/>
</dbReference>
<dbReference type="InterPro" id="IPR000412">
    <property type="entry name" value="ABC_2_transport"/>
</dbReference>
<feature type="domain" description="ABC transmembrane type-2" evidence="12">
    <location>
        <begin position="19"/>
        <end position="245"/>
    </location>
</feature>
<evidence type="ECO:0000256" key="9">
    <source>
        <dbReference type="ARBA" id="ARBA00023047"/>
    </source>
</evidence>
<dbReference type="AlphaFoldDB" id="C0QK56"/>
<evidence type="ECO:0000313" key="14">
    <source>
        <dbReference type="Proteomes" id="UP000000442"/>
    </source>
</evidence>
<comment type="similarity">
    <text evidence="2 11">Belongs to the ABC-2 integral membrane protein family.</text>
</comment>
<evidence type="ECO:0000256" key="5">
    <source>
        <dbReference type="ARBA" id="ARBA00022597"/>
    </source>
</evidence>
<gene>
    <name evidence="13" type="ordered locus">HRM2_29990</name>
</gene>
<keyword evidence="14" id="KW-1185">Reference proteome</keyword>